<evidence type="ECO:0008006" key="3">
    <source>
        <dbReference type="Google" id="ProtNLM"/>
    </source>
</evidence>
<dbReference type="Proteomes" id="UP000006241">
    <property type="component" value="Unassembled WGS sequence"/>
</dbReference>
<dbReference type="PROSITE" id="PS51257">
    <property type="entry name" value="PROKAR_LIPOPROTEIN"/>
    <property type="match status" value="1"/>
</dbReference>
<protein>
    <recommendedName>
        <fullName evidence="3">Lipoprotein</fullName>
    </recommendedName>
</protein>
<dbReference type="RefSeq" id="WP_003004028.1">
    <property type="nucleotide sequence ID" value="NZ_GG668630.1"/>
</dbReference>
<reference evidence="1 2" key="1">
    <citation type="submission" date="2009-01" db="EMBL/GenBank/DDBJ databases">
        <authorList>
            <person name="Qin X."/>
            <person name="Bachman B."/>
            <person name="Battles P."/>
            <person name="Bell A."/>
            <person name="Bess C."/>
            <person name="Bickham C."/>
            <person name="Chaboub L."/>
            <person name="Chen D."/>
            <person name="Coyle M."/>
            <person name="Deiros D.R."/>
            <person name="Dinh H."/>
            <person name="Forbes L."/>
            <person name="Fowler G."/>
            <person name="Francisco L."/>
            <person name="Fu Q."/>
            <person name="Gubbala S."/>
            <person name="Hale W."/>
            <person name="Han Y."/>
            <person name="Hemphill L."/>
            <person name="Highlander S.K."/>
            <person name="Hirani K."/>
            <person name="Hogues M."/>
            <person name="Jackson L."/>
            <person name="Jakkamsetti A."/>
            <person name="Javaid M."/>
            <person name="Jiang H."/>
            <person name="Korchina V."/>
            <person name="Kovar C."/>
            <person name="Lara F."/>
            <person name="Lee S."/>
            <person name="Mata R."/>
            <person name="Mathew T."/>
            <person name="Moen C."/>
            <person name="Morales K."/>
            <person name="Munidasa M."/>
            <person name="Nazareth L."/>
            <person name="Ngo R."/>
            <person name="Nguyen L."/>
            <person name="Okwuonu G."/>
            <person name="Ongeri F."/>
            <person name="Patil S."/>
            <person name="Petrosino J."/>
            <person name="Pham C."/>
            <person name="Pham P."/>
            <person name="Pu L.-L."/>
            <person name="Puazo M."/>
            <person name="Raj R."/>
            <person name="Reid J."/>
            <person name="Rouhana J."/>
            <person name="Saada N."/>
            <person name="Shang Y."/>
            <person name="Simmons D."/>
            <person name="Thornton R."/>
            <person name="Warren J."/>
            <person name="Weissenberger G."/>
            <person name="Zhang J."/>
            <person name="Zhang L."/>
            <person name="Zhou C."/>
            <person name="Zhu D."/>
            <person name="Muzny D."/>
            <person name="Worley K."/>
            <person name="Gibbs R."/>
        </authorList>
    </citation>
    <scope>NUCLEOTIDE SEQUENCE [LARGE SCALE GENOMIC DNA]</scope>
    <source>
        <strain evidence="1 2">ATCC 33300</strain>
    </source>
</reference>
<name>C2G477_SPHSI</name>
<dbReference type="HOGENOM" id="CLU_1546625_0_0_10"/>
<evidence type="ECO:0000313" key="2">
    <source>
        <dbReference type="Proteomes" id="UP000006241"/>
    </source>
</evidence>
<dbReference type="EMBL" id="ACHB01000096">
    <property type="protein sequence ID" value="EEI89995.1"/>
    <property type="molecule type" value="Genomic_DNA"/>
</dbReference>
<evidence type="ECO:0000313" key="1">
    <source>
        <dbReference type="EMBL" id="EEI89995.1"/>
    </source>
</evidence>
<comment type="caution">
    <text evidence="1">The sequence shown here is derived from an EMBL/GenBank/DDBJ whole genome shotgun (WGS) entry which is preliminary data.</text>
</comment>
<organism evidence="1 2">
    <name type="scientific">Sphingobacterium spiritivorum ATCC 33300</name>
    <dbReference type="NCBI Taxonomy" id="525372"/>
    <lineage>
        <taxon>Bacteria</taxon>
        <taxon>Pseudomonadati</taxon>
        <taxon>Bacteroidota</taxon>
        <taxon>Sphingobacteriia</taxon>
        <taxon>Sphingobacteriales</taxon>
        <taxon>Sphingobacteriaceae</taxon>
        <taxon>Sphingobacterium</taxon>
    </lineage>
</organism>
<sequence length="173" mass="19560">MEFKLYLLTLFVLLACNKESGINNSLKNERISDSKLFSASTILTQVFADSLNALASDFNLKKVDGEVDRSSSVVEEFNDVASARLFLQNLERSEIVNENKPLNMSNNSISQSGFSPRWGYVAPINFQFEIPSRIFRFWEWSWRSPVRFVISGYLHASGQRKSSSILFGLSSGI</sequence>
<proteinExistence type="predicted"/>
<dbReference type="AlphaFoldDB" id="C2G477"/>
<accession>C2G477</accession>
<gene>
    <name evidence="1" type="ORF">HMPREF0765_4363</name>
</gene>